<gene>
    <name evidence="1" type="ORF">XH99_14030</name>
</gene>
<evidence type="ECO:0000313" key="1">
    <source>
        <dbReference type="EMBL" id="RXH28927.1"/>
    </source>
</evidence>
<accession>A0A4Q0S6X9</accession>
<protein>
    <submittedName>
        <fullName evidence="1">Uncharacterized protein</fullName>
    </submittedName>
</protein>
<dbReference type="EMBL" id="LBJQ01000073">
    <property type="protein sequence ID" value="RXH28927.1"/>
    <property type="molecule type" value="Genomic_DNA"/>
</dbReference>
<keyword evidence="2" id="KW-1185">Reference proteome</keyword>
<reference evidence="1 2" key="1">
    <citation type="submission" date="2015-04" db="EMBL/GenBank/DDBJ databases">
        <title>Comparative genomics of rhizobia nodulating Arachis hypogaea in China.</title>
        <authorList>
            <person name="Li Y."/>
        </authorList>
    </citation>
    <scope>NUCLEOTIDE SEQUENCE [LARGE SCALE GENOMIC DNA]</scope>
    <source>
        <strain evidence="1 2">CCBAU 51757</strain>
    </source>
</reference>
<name>A0A4Q0S6X9_9BRAD</name>
<proteinExistence type="predicted"/>
<comment type="caution">
    <text evidence="1">The sequence shown here is derived from an EMBL/GenBank/DDBJ whole genome shotgun (WGS) entry which is preliminary data.</text>
</comment>
<dbReference type="AlphaFoldDB" id="A0A4Q0S6X9"/>
<evidence type="ECO:0000313" key="2">
    <source>
        <dbReference type="Proteomes" id="UP000289546"/>
    </source>
</evidence>
<dbReference type="Proteomes" id="UP000289546">
    <property type="component" value="Unassembled WGS sequence"/>
</dbReference>
<dbReference type="RefSeq" id="WP_128918546.1">
    <property type="nucleotide sequence ID" value="NZ_LBJQ01000073.1"/>
</dbReference>
<organism evidence="1 2">
    <name type="scientific">Bradyrhizobium nanningense</name>
    <dbReference type="NCBI Taxonomy" id="1325118"/>
    <lineage>
        <taxon>Bacteria</taxon>
        <taxon>Pseudomonadati</taxon>
        <taxon>Pseudomonadota</taxon>
        <taxon>Alphaproteobacteria</taxon>
        <taxon>Hyphomicrobiales</taxon>
        <taxon>Nitrobacteraceae</taxon>
        <taxon>Bradyrhizobium</taxon>
    </lineage>
</organism>
<sequence>MWKRLATDTVNIACSPPFSFYFDIVREYFRAATNTQPLHRICTLTRKQRATWLVAECALDRPDVQEEIEHLDRRYGGGGEASATALSFFKNCHSANELRDSPEAEANLLAHAVIINYRSKRKADFSHSYVFEAILAPIKNSFGNGHSGLLLNNFVAAEGHFERTILGRVFALKGVYYCQQNDTTHVCGHACLRMAINSAGQFAKPISNVGINRFLGITRKVKGLTSGQMEDVIADAGLNPLVITKLKPEHFLPELASIVESGYLALLGFTTKRRADHVVTVFGHTRNSDEWHPQAIPAYSGPSSAKYLPSGSWIDHFLIHDDNFGPHFSLSARSFDLHTNVKPSCLIGLLPAEPVVHSNYAEGLASSTLKNLLQQFEGRPMNKWLDYMAIRPQDFVLRAILMKGSQYFGHLKGMTGHDGTLLDDLIISKLEWLPEYFWMVEYSLPPLYTGNRTKLGEVLITAADSKGYRAGHVLAVRLPGLVLRSQGTTFDGLPSDLRSHSPIYECRQFDNYW</sequence>